<dbReference type="SUPFAM" id="SSF53383">
    <property type="entry name" value="PLP-dependent transferases"/>
    <property type="match status" value="1"/>
</dbReference>
<evidence type="ECO:0000313" key="8">
    <source>
        <dbReference type="RefSeq" id="XP_059605033.1"/>
    </source>
</evidence>
<evidence type="ECO:0000256" key="2">
    <source>
        <dbReference type="ARBA" id="ARBA00010008"/>
    </source>
</evidence>
<name>A0A9W6A715_ASPNG</name>
<dbReference type="GO" id="GO:0030170">
    <property type="term" value="F:pyridoxal phosphate binding"/>
    <property type="evidence" value="ECO:0007669"/>
    <property type="project" value="InterPro"/>
</dbReference>
<dbReference type="Gene3D" id="3.90.1150.10">
    <property type="entry name" value="Aspartate Aminotransferase, domain 1"/>
    <property type="match status" value="1"/>
</dbReference>
<dbReference type="GO" id="GO:0016740">
    <property type="term" value="F:transferase activity"/>
    <property type="evidence" value="ECO:0007669"/>
    <property type="project" value="UniProtKB-KW"/>
</dbReference>
<evidence type="ECO:0000256" key="3">
    <source>
        <dbReference type="ARBA" id="ARBA00022679"/>
    </source>
</evidence>
<evidence type="ECO:0000259" key="5">
    <source>
        <dbReference type="Pfam" id="PF00155"/>
    </source>
</evidence>
<evidence type="ECO:0000313" key="6">
    <source>
        <dbReference type="EMBL" id="GLA52878.1"/>
    </source>
</evidence>
<keyword evidence="4" id="KW-0663">Pyridoxal phosphate</keyword>
<dbReference type="InterPro" id="IPR015424">
    <property type="entry name" value="PyrdxlP-dep_Trfase"/>
</dbReference>
<dbReference type="GeneID" id="84593667"/>
<accession>A0A9W6A715</accession>
<evidence type="ECO:0000256" key="1">
    <source>
        <dbReference type="ARBA" id="ARBA00001933"/>
    </source>
</evidence>
<reference evidence="6" key="1">
    <citation type="submission" date="2022-07" db="EMBL/GenBank/DDBJ databases">
        <title>Taxonomy of Aspergillus series Nigri: significant species reduction supported by multi-species coalescent approaches.</title>
        <authorList>
            <person name="Bian C."/>
            <person name="Kusuya Y."/>
            <person name="Sklenar F."/>
            <person name="D'hooge E."/>
            <person name="Yaguchi T."/>
            <person name="Takahashi H."/>
            <person name="Hubka V."/>
        </authorList>
    </citation>
    <scope>NUCLEOTIDE SEQUENCE</scope>
    <source>
        <strain evidence="6">IFM 63604</strain>
    </source>
</reference>
<organism evidence="6 7">
    <name type="scientific">Aspergillus niger</name>
    <dbReference type="NCBI Taxonomy" id="5061"/>
    <lineage>
        <taxon>Eukaryota</taxon>
        <taxon>Fungi</taxon>
        <taxon>Dikarya</taxon>
        <taxon>Ascomycota</taxon>
        <taxon>Pezizomycotina</taxon>
        <taxon>Eurotiomycetes</taxon>
        <taxon>Eurotiomycetidae</taxon>
        <taxon>Eurotiales</taxon>
        <taxon>Aspergillaceae</taxon>
        <taxon>Aspergillus</taxon>
        <taxon>Aspergillus subgen. Circumdati</taxon>
    </lineage>
</organism>
<dbReference type="PANTHER" id="PTHR13693">
    <property type="entry name" value="CLASS II AMINOTRANSFERASE/8-AMINO-7-OXONONANOATE SYNTHASE"/>
    <property type="match status" value="1"/>
</dbReference>
<dbReference type="InterPro" id="IPR015422">
    <property type="entry name" value="PyrdxlP-dep_Trfase_small"/>
</dbReference>
<dbReference type="InterPro" id="IPR004839">
    <property type="entry name" value="Aminotransferase_I/II_large"/>
</dbReference>
<keyword evidence="3" id="KW-0808">Transferase</keyword>
<dbReference type="RefSeq" id="XP_059605033.1">
    <property type="nucleotide sequence ID" value="XM_059745647.1"/>
</dbReference>
<dbReference type="InterPro" id="IPR050087">
    <property type="entry name" value="AON_synthase_class-II"/>
</dbReference>
<dbReference type="EMBL" id="BRPB01000070">
    <property type="protein sequence ID" value="GLA52878.1"/>
    <property type="molecule type" value="Genomic_DNA"/>
</dbReference>
<evidence type="ECO:0000313" key="7">
    <source>
        <dbReference type="Proteomes" id="UP001144191"/>
    </source>
</evidence>
<dbReference type="VEuPathDB" id="FungiDB:An18g02320"/>
<feature type="domain" description="Aminotransferase class I/classII large" evidence="5">
    <location>
        <begin position="1"/>
        <end position="165"/>
    </location>
</feature>
<proteinExistence type="inferred from homology"/>
<dbReference type="PANTHER" id="PTHR13693:SF77">
    <property type="entry name" value="8-AMINO-7-OXONONANOATE SYNTHASE"/>
    <property type="match status" value="1"/>
</dbReference>
<comment type="similarity">
    <text evidence="2">Belongs to the class-II pyridoxal-phosphate-dependent aminotransferase family. BioF subfamily.</text>
</comment>
<dbReference type="OrthoDB" id="2382073at2759"/>
<reference evidence="8" key="2">
    <citation type="submission" date="2025-02" db="EMBL/GenBank/DDBJ databases">
        <authorList>
            <consortium name="NCBI Genome Project"/>
        </authorList>
    </citation>
    <scope>NUCLEOTIDE SEQUENCE</scope>
</reference>
<evidence type="ECO:0000256" key="4">
    <source>
        <dbReference type="ARBA" id="ARBA00022898"/>
    </source>
</evidence>
<comment type="cofactor">
    <cofactor evidence="1">
        <name>pyridoxal 5'-phosphate</name>
        <dbReference type="ChEBI" id="CHEBI:597326"/>
    </cofactor>
</comment>
<protein>
    <recommendedName>
        <fullName evidence="5">Aminotransferase class I/classII large domain-containing protein</fullName>
    </recommendedName>
</protein>
<reference evidence="8" key="3">
    <citation type="submission" date="2025-04" db="UniProtKB">
        <authorList>
            <consortium name="RefSeq"/>
        </authorList>
    </citation>
    <scope>IDENTIFICATION</scope>
</reference>
<dbReference type="AlphaFoldDB" id="A0A9W6A715"/>
<dbReference type="Proteomes" id="UP001144191">
    <property type="component" value="Unassembled WGS sequence"/>
</dbReference>
<sequence length="185" mass="21052">MQSFGKGPGALGGVVMRDPLIKKYMANSVRGLMYSNGPSFPTIAAIKASFSTLSSADGKQRRQRLRTNIKLFHRLILMHPMQQTISNSSVLKFPSIEHDKNEEISVAIIPIMSEQGQCHKLQQRLQEYRFRTHVVLYPAVSKEEKRVRLMLHADNKPDEIRGFVHVLMNWGWERVQVGAKPGSRL</sequence>
<dbReference type="Pfam" id="PF00155">
    <property type="entry name" value="Aminotran_1_2"/>
    <property type="match status" value="1"/>
</dbReference>
<dbReference type="KEGG" id="ang:An18g02320"/>
<gene>
    <name evidence="8" type="ORF">An18g02320</name>
    <name evidence="6" type="ORF">AnigIFM63604_009958</name>
</gene>